<evidence type="ECO:0000256" key="1">
    <source>
        <dbReference type="ARBA" id="ARBA00009431"/>
    </source>
</evidence>
<comment type="similarity">
    <text evidence="1">Belongs to the peptidase S10 family.</text>
</comment>
<keyword evidence="5" id="KW-0378">Hydrolase</keyword>
<dbReference type="PANTHER" id="PTHR11802:SF472">
    <property type="entry name" value="SERINE CARBOXYPEPTIDASE CPVL-RELATED"/>
    <property type="match status" value="1"/>
</dbReference>
<evidence type="ECO:0000256" key="6">
    <source>
        <dbReference type="ARBA" id="ARBA00023180"/>
    </source>
</evidence>
<protein>
    <recommendedName>
        <fullName evidence="9">Carboxypeptidase</fullName>
    </recommendedName>
</protein>
<dbReference type="SUPFAM" id="SSF53474">
    <property type="entry name" value="alpha/beta-Hydrolases"/>
    <property type="match status" value="1"/>
</dbReference>
<keyword evidence="6" id="KW-0325">Glycoprotein</keyword>
<dbReference type="Gene3D" id="3.40.50.1820">
    <property type="entry name" value="alpha/beta hydrolase"/>
    <property type="match status" value="1"/>
</dbReference>
<dbReference type="PANTHER" id="PTHR11802">
    <property type="entry name" value="SERINE PROTEASE FAMILY S10 SERINE CARBOXYPEPTIDASE"/>
    <property type="match status" value="1"/>
</dbReference>
<name>A0ABN9VDD6_9DINO</name>
<evidence type="ECO:0000256" key="3">
    <source>
        <dbReference type="ARBA" id="ARBA00022670"/>
    </source>
</evidence>
<sequence length="220" mass="23596">MYAAARGTPRVCCFWLKPFGSRWPERWSCRCATLPPEPRCELSRLWQPLPMVPTQLQALVVALLADVLAQVCGSQPWASSNDSVDLCAHGQELCGIRSHSGLVPVPRGGSLFYWYFVPPSRNSSAPLVLFLQGGPGAPSMFSVLWEMGPVTLDGRASLLRRPSAETWASEFPLLFVDSPVGTGWSSASGPAGLATSQAEVAGDLVAFLDAFAALHPEAPT</sequence>
<dbReference type="Pfam" id="PF00450">
    <property type="entry name" value="Peptidase_S10"/>
    <property type="match status" value="1"/>
</dbReference>
<keyword evidence="8" id="KW-1185">Reference proteome</keyword>
<feature type="non-terminal residue" evidence="7">
    <location>
        <position position="220"/>
    </location>
</feature>
<comment type="caution">
    <text evidence="7">The sequence shown here is derived from an EMBL/GenBank/DDBJ whole genome shotgun (WGS) entry which is preliminary data.</text>
</comment>
<dbReference type="Proteomes" id="UP001189429">
    <property type="component" value="Unassembled WGS sequence"/>
</dbReference>
<keyword evidence="2" id="KW-0121">Carboxypeptidase</keyword>
<keyword evidence="4" id="KW-0732">Signal</keyword>
<gene>
    <name evidence="7" type="ORF">PCOR1329_LOCUS57056</name>
</gene>
<organism evidence="7 8">
    <name type="scientific">Prorocentrum cordatum</name>
    <dbReference type="NCBI Taxonomy" id="2364126"/>
    <lineage>
        <taxon>Eukaryota</taxon>
        <taxon>Sar</taxon>
        <taxon>Alveolata</taxon>
        <taxon>Dinophyceae</taxon>
        <taxon>Prorocentrales</taxon>
        <taxon>Prorocentraceae</taxon>
        <taxon>Prorocentrum</taxon>
    </lineage>
</organism>
<evidence type="ECO:0000256" key="4">
    <source>
        <dbReference type="ARBA" id="ARBA00022729"/>
    </source>
</evidence>
<dbReference type="InterPro" id="IPR001563">
    <property type="entry name" value="Peptidase_S10"/>
</dbReference>
<evidence type="ECO:0000256" key="2">
    <source>
        <dbReference type="ARBA" id="ARBA00022645"/>
    </source>
</evidence>
<evidence type="ECO:0000313" key="7">
    <source>
        <dbReference type="EMBL" id="CAK0871127.1"/>
    </source>
</evidence>
<evidence type="ECO:0008006" key="9">
    <source>
        <dbReference type="Google" id="ProtNLM"/>
    </source>
</evidence>
<dbReference type="InterPro" id="IPR029058">
    <property type="entry name" value="AB_hydrolase_fold"/>
</dbReference>
<reference evidence="7" key="1">
    <citation type="submission" date="2023-10" db="EMBL/GenBank/DDBJ databases">
        <authorList>
            <person name="Chen Y."/>
            <person name="Shah S."/>
            <person name="Dougan E. K."/>
            <person name="Thang M."/>
            <person name="Chan C."/>
        </authorList>
    </citation>
    <scope>NUCLEOTIDE SEQUENCE [LARGE SCALE GENOMIC DNA]</scope>
</reference>
<proteinExistence type="inferred from homology"/>
<dbReference type="EMBL" id="CAUYUJ010017037">
    <property type="protein sequence ID" value="CAK0871127.1"/>
    <property type="molecule type" value="Genomic_DNA"/>
</dbReference>
<evidence type="ECO:0000313" key="8">
    <source>
        <dbReference type="Proteomes" id="UP001189429"/>
    </source>
</evidence>
<evidence type="ECO:0000256" key="5">
    <source>
        <dbReference type="ARBA" id="ARBA00022801"/>
    </source>
</evidence>
<accession>A0ABN9VDD6</accession>
<keyword evidence="3" id="KW-0645">Protease</keyword>